<dbReference type="Proteomes" id="UP000798662">
    <property type="component" value="Chromosome 1"/>
</dbReference>
<protein>
    <submittedName>
        <fullName evidence="1">Uncharacterized protein</fullName>
    </submittedName>
</protein>
<accession>A0ACC3BJ67</accession>
<evidence type="ECO:0000313" key="2">
    <source>
        <dbReference type="Proteomes" id="UP000798662"/>
    </source>
</evidence>
<dbReference type="EMBL" id="CM020618">
    <property type="protein sequence ID" value="KAK1857532.1"/>
    <property type="molecule type" value="Genomic_DNA"/>
</dbReference>
<reference evidence="1" key="1">
    <citation type="submission" date="2019-11" db="EMBL/GenBank/DDBJ databases">
        <title>Nori genome reveals adaptations in red seaweeds to the harsh intertidal environment.</title>
        <authorList>
            <person name="Wang D."/>
            <person name="Mao Y."/>
        </authorList>
    </citation>
    <scope>NUCLEOTIDE SEQUENCE</scope>
    <source>
        <tissue evidence="1">Gametophyte</tissue>
    </source>
</reference>
<keyword evidence="2" id="KW-1185">Reference proteome</keyword>
<gene>
    <name evidence="1" type="ORF">I4F81_000149</name>
</gene>
<evidence type="ECO:0000313" key="1">
    <source>
        <dbReference type="EMBL" id="KAK1857532.1"/>
    </source>
</evidence>
<sequence length="372" mass="38111">MGAAHGGSAFFPWHRLFLLEVEEALSVEAGERVALPFWPWAYESADLAGADVWAPFFYGGAAPGACIPDGPFATVTASQGRCIVRGFSSTPGGINGFAVVQPGAIQQAVFSSASYEDFATVTEVFHNELHVALGGDMVEAFAPDDPIFFAHHAYVDRWWAARQQVSGNPNDYGGAQAGFVASPSDALDPFGRTVSDTFSLPCVAYGPLAGDRGGGAFSGVRVAVPDAPPAAVAAVVDAADSAAPVTVRQAPSGPFPRSSRSVARRLVGSREDVVRAAGLAFAVAQGASPAVAAAARDAAVAVQVAAAEAGLIDISRYGRGGVEVSNDVENVILPEVAAPTPAPPPVVEIGEVEETADETAEETADGEDSDGE</sequence>
<proteinExistence type="predicted"/>
<comment type="caution">
    <text evidence="1">The sequence shown here is derived from an EMBL/GenBank/DDBJ whole genome shotgun (WGS) entry which is preliminary data.</text>
</comment>
<organism evidence="1 2">
    <name type="scientific">Pyropia yezoensis</name>
    <name type="common">Susabi-nori</name>
    <name type="synonym">Porphyra yezoensis</name>
    <dbReference type="NCBI Taxonomy" id="2788"/>
    <lineage>
        <taxon>Eukaryota</taxon>
        <taxon>Rhodophyta</taxon>
        <taxon>Bangiophyceae</taxon>
        <taxon>Bangiales</taxon>
        <taxon>Bangiaceae</taxon>
        <taxon>Pyropia</taxon>
    </lineage>
</organism>
<name>A0ACC3BJ67_PYRYE</name>